<evidence type="ECO:0000313" key="2">
    <source>
        <dbReference type="EMBL" id="KAG5572739.1"/>
    </source>
</evidence>
<dbReference type="AlphaFoldDB" id="A0A9J5WAJ7"/>
<evidence type="ECO:0000256" key="1">
    <source>
        <dbReference type="SAM" id="Phobius"/>
    </source>
</evidence>
<feature type="transmembrane region" description="Helical" evidence="1">
    <location>
        <begin position="65"/>
        <end position="87"/>
    </location>
</feature>
<evidence type="ECO:0000313" key="3">
    <source>
        <dbReference type="Proteomes" id="UP000824120"/>
    </source>
</evidence>
<protein>
    <submittedName>
        <fullName evidence="2">Uncharacterized protein</fullName>
    </submittedName>
</protein>
<organism evidence="2 3">
    <name type="scientific">Solanum commersonii</name>
    <name type="common">Commerson's wild potato</name>
    <name type="synonym">Commerson's nightshade</name>
    <dbReference type="NCBI Taxonomy" id="4109"/>
    <lineage>
        <taxon>Eukaryota</taxon>
        <taxon>Viridiplantae</taxon>
        <taxon>Streptophyta</taxon>
        <taxon>Embryophyta</taxon>
        <taxon>Tracheophyta</taxon>
        <taxon>Spermatophyta</taxon>
        <taxon>Magnoliopsida</taxon>
        <taxon>eudicotyledons</taxon>
        <taxon>Gunneridae</taxon>
        <taxon>Pentapetalae</taxon>
        <taxon>asterids</taxon>
        <taxon>lamiids</taxon>
        <taxon>Solanales</taxon>
        <taxon>Solanaceae</taxon>
        <taxon>Solanoideae</taxon>
        <taxon>Solaneae</taxon>
        <taxon>Solanum</taxon>
    </lineage>
</organism>
<keyword evidence="1" id="KW-0472">Membrane</keyword>
<reference evidence="2 3" key="1">
    <citation type="submission" date="2020-09" db="EMBL/GenBank/DDBJ databases">
        <title>De no assembly of potato wild relative species, Solanum commersonii.</title>
        <authorList>
            <person name="Cho K."/>
        </authorList>
    </citation>
    <scope>NUCLEOTIDE SEQUENCE [LARGE SCALE GENOMIC DNA]</scope>
    <source>
        <strain evidence="2">LZ3.2</strain>
        <tissue evidence="2">Leaf</tissue>
    </source>
</reference>
<proteinExistence type="predicted"/>
<dbReference type="Proteomes" id="UP000824120">
    <property type="component" value="Chromosome 12"/>
</dbReference>
<keyword evidence="1" id="KW-0812">Transmembrane</keyword>
<feature type="transmembrane region" description="Helical" evidence="1">
    <location>
        <begin position="31"/>
        <end position="53"/>
    </location>
</feature>
<keyword evidence="3" id="KW-1185">Reference proteome</keyword>
<dbReference type="EMBL" id="JACXVP010000012">
    <property type="protein sequence ID" value="KAG5572739.1"/>
    <property type="molecule type" value="Genomic_DNA"/>
</dbReference>
<name>A0A9J5WAJ7_SOLCO</name>
<comment type="caution">
    <text evidence="2">The sequence shown here is derived from an EMBL/GenBank/DDBJ whole genome shotgun (WGS) entry which is preliminary data.</text>
</comment>
<accession>A0A9J5WAJ7</accession>
<sequence>MGNQELHDYFICYVAFNDVCHSYGLPHHLNISLLVIESTIVGYMEAFLLCVQLSNKLVELCGNTIPFTFIMGKLWLSMVIIMNFTLYKNDND</sequence>
<keyword evidence="1" id="KW-1133">Transmembrane helix</keyword>
<gene>
    <name evidence="2" type="ORF">H5410_062505</name>
</gene>